<comment type="caution">
    <text evidence="1">The sequence shown here is derived from an EMBL/GenBank/DDBJ whole genome shotgun (WGS) entry which is preliminary data.</text>
</comment>
<gene>
    <name evidence="1" type="primary">AVEN_133778_1</name>
    <name evidence="1" type="ORF">NPIL_340781</name>
</gene>
<sequence>MNKGTPCQLVQARTRGAPLKQLSISRLELLACSIRTRLVKAVKTAFHLESVPTTYWVDFMKLLSQIAKKQLTSWASFVYNRVQEIGKLTKSED</sequence>
<accession>A0A8X6U060</accession>
<evidence type="ECO:0000313" key="1">
    <source>
        <dbReference type="EMBL" id="GFT68310.1"/>
    </source>
</evidence>
<protein>
    <submittedName>
        <fullName evidence="1">Uncharacterized protein</fullName>
    </submittedName>
</protein>
<dbReference type="Pfam" id="PF05380">
    <property type="entry name" value="Peptidase_A17"/>
    <property type="match status" value="1"/>
</dbReference>
<dbReference type="Proteomes" id="UP000887013">
    <property type="component" value="Unassembled WGS sequence"/>
</dbReference>
<dbReference type="OrthoDB" id="8194697at2759"/>
<dbReference type="InterPro" id="IPR008042">
    <property type="entry name" value="Retrotrans_Pao"/>
</dbReference>
<evidence type="ECO:0000313" key="2">
    <source>
        <dbReference type="Proteomes" id="UP000887013"/>
    </source>
</evidence>
<organism evidence="1 2">
    <name type="scientific">Nephila pilipes</name>
    <name type="common">Giant wood spider</name>
    <name type="synonym">Nephila maculata</name>
    <dbReference type="NCBI Taxonomy" id="299642"/>
    <lineage>
        <taxon>Eukaryota</taxon>
        <taxon>Metazoa</taxon>
        <taxon>Ecdysozoa</taxon>
        <taxon>Arthropoda</taxon>
        <taxon>Chelicerata</taxon>
        <taxon>Arachnida</taxon>
        <taxon>Araneae</taxon>
        <taxon>Araneomorphae</taxon>
        <taxon>Entelegynae</taxon>
        <taxon>Araneoidea</taxon>
        <taxon>Nephilidae</taxon>
        <taxon>Nephila</taxon>
    </lineage>
</organism>
<dbReference type="AlphaFoldDB" id="A0A8X6U060"/>
<keyword evidence="2" id="KW-1185">Reference proteome</keyword>
<reference evidence="1" key="1">
    <citation type="submission" date="2020-08" db="EMBL/GenBank/DDBJ databases">
        <title>Multicomponent nature underlies the extraordinary mechanical properties of spider dragline silk.</title>
        <authorList>
            <person name="Kono N."/>
            <person name="Nakamura H."/>
            <person name="Mori M."/>
            <person name="Yoshida Y."/>
            <person name="Ohtoshi R."/>
            <person name="Malay A.D."/>
            <person name="Moran D.A.P."/>
            <person name="Tomita M."/>
            <person name="Numata K."/>
            <person name="Arakawa K."/>
        </authorList>
    </citation>
    <scope>NUCLEOTIDE SEQUENCE</scope>
</reference>
<proteinExistence type="predicted"/>
<dbReference type="EMBL" id="BMAW01115936">
    <property type="protein sequence ID" value="GFT68310.1"/>
    <property type="molecule type" value="Genomic_DNA"/>
</dbReference>
<name>A0A8X6U060_NEPPI</name>